<accession>A0A183NWI7</accession>
<name>A0A183NWI7_9TREM</name>
<evidence type="ECO:0000313" key="1">
    <source>
        <dbReference type="EMBL" id="VDP34071.1"/>
    </source>
</evidence>
<evidence type="ECO:0000313" key="2">
    <source>
        <dbReference type="Proteomes" id="UP000269396"/>
    </source>
</evidence>
<protein>
    <submittedName>
        <fullName evidence="1">Uncharacterized protein</fullName>
    </submittedName>
</protein>
<gene>
    <name evidence="1" type="ORF">SMTD_LOCUS6473</name>
</gene>
<dbReference type="Proteomes" id="UP000269396">
    <property type="component" value="Unassembled WGS sequence"/>
</dbReference>
<proteinExistence type="predicted"/>
<sequence>MTELSSTTAAATYGRSELFCKTPNALHTSFNTCSHDLCACVECIDSLFH</sequence>
<dbReference type="EMBL" id="UZAL01027610">
    <property type="protein sequence ID" value="VDP34071.1"/>
    <property type="molecule type" value="Genomic_DNA"/>
</dbReference>
<dbReference type="AlphaFoldDB" id="A0A183NWI7"/>
<organism evidence="1 2">
    <name type="scientific">Schistosoma mattheei</name>
    <dbReference type="NCBI Taxonomy" id="31246"/>
    <lineage>
        <taxon>Eukaryota</taxon>
        <taxon>Metazoa</taxon>
        <taxon>Spiralia</taxon>
        <taxon>Lophotrochozoa</taxon>
        <taxon>Platyhelminthes</taxon>
        <taxon>Trematoda</taxon>
        <taxon>Digenea</taxon>
        <taxon>Strigeidida</taxon>
        <taxon>Schistosomatoidea</taxon>
        <taxon>Schistosomatidae</taxon>
        <taxon>Schistosoma</taxon>
    </lineage>
</organism>
<keyword evidence="2" id="KW-1185">Reference proteome</keyword>
<reference evidence="1 2" key="1">
    <citation type="submission" date="2018-11" db="EMBL/GenBank/DDBJ databases">
        <authorList>
            <consortium name="Pathogen Informatics"/>
        </authorList>
    </citation>
    <scope>NUCLEOTIDE SEQUENCE [LARGE SCALE GENOMIC DNA]</scope>
    <source>
        <strain>Denwood</strain>
        <strain evidence="2">Zambia</strain>
    </source>
</reference>